<evidence type="ECO:0000256" key="4">
    <source>
        <dbReference type="ARBA" id="ARBA00022692"/>
    </source>
</evidence>
<evidence type="ECO:0000313" key="9">
    <source>
        <dbReference type="EMBL" id="ANU76517.1"/>
    </source>
</evidence>
<feature type="transmembrane region" description="Helical" evidence="7">
    <location>
        <begin position="136"/>
        <end position="155"/>
    </location>
</feature>
<evidence type="ECO:0000256" key="5">
    <source>
        <dbReference type="ARBA" id="ARBA00022989"/>
    </source>
</evidence>
<proteinExistence type="predicted"/>
<feature type="transmembrane region" description="Helical" evidence="7">
    <location>
        <begin position="397"/>
        <end position="421"/>
    </location>
</feature>
<feature type="transmembrane region" description="Helical" evidence="7">
    <location>
        <begin position="214"/>
        <end position="235"/>
    </location>
</feature>
<dbReference type="PANTHER" id="PTHR33362:SF5">
    <property type="entry name" value="C4-DICARBOXYLATE TRAP TRANSPORTER LARGE PERMEASE PROTEIN DCTM"/>
    <property type="match status" value="1"/>
</dbReference>
<dbReference type="Pfam" id="PF06808">
    <property type="entry name" value="DctM"/>
    <property type="match status" value="1"/>
</dbReference>
<dbReference type="Proteomes" id="UP000092574">
    <property type="component" value="Chromosome"/>
</dbReference>
<keyword evidence="5 7" id="KW-1133">Transmembrane helix</keyword>
<feature type="transmembrane region" description="Helical" evidence="7">
    <location>
        <begin position="314"/>
        <end position="331"/>
    </location>
</feature>
<feature type="transmembrane region" description="Helical" evidence="7">
    <location>
        <begin position="167"/>
        <end position="193"/>
    </location>
</feature>
<keyword evidence="6 7" id="KW-0472">Membrane</keyword>
<keyword evidence="3" id="KW-0997">Cell inner membrane</keyword>
<evidence type="ECO:0000313" key="10">
    <source>
        <dbReference type="Proteomes" id="UP000092574"/>
    </source>
</evidence>
<dbReference type="KEGG" id="byl:A4V09_12495"/>
<name>A0A1C7IA33_9FIRM</name>
<feature type="transmembrane region" description="Helical" evidence="7">
    <location>
        <begin position="241"/>
        <end position="260"/>
    </location>
</feature>
<keyword evidence="10" id="KW-1185">Reference proteome</keyword>
<keyword evidence="2" id="KW-1003">Cell membrane</keyword>
<feature type="transmembrane region" description="Helical" evidence="7">
    <location>
        <begin position="343"/>
        <end position="364"/>
    </location>
</feature>
<dbReference type="EMBL" id="CP015405">
    <property type="protein sequence ID" value="ANU76517.1"/>
    <property type="molecule type" value="Genomic_DNA"/>
</dbReference>
<dbReference type="GO" id="GO:0022857">
    <property type="term" value="F:transmembrane transporter activity"/>
    <property type="evidence" value="ECO:0007669"/>
    <property type="project" value="TreeGrafter"/>
</dbReference>
<dbReference type="GO" id="GO:0005886">
    <property type="term" value="C:plasma membrane"/>
    <property type="evidence" value="ECO:0007669"/>
    <property type="project" value="UniProtKB-SubCell"/>
</dbReference>
<evidence type="ECO:0000256" key="2">
    <source>
        <dbReference type="ARBA" id="ARBA00022475"/>
    </source>
</evidence>
<dbReference type="InterPro" id="IPR004681">
    <property type="entry name" value="TRAP_DctM"/>
</dbReference>
<feature type="transmembrane region" description="Helical" evidence="7">
    <location>
        <begin position="370"/>
        <end position="390"/>
    </location>
</feature>
<protein>
    <submittedName>
        <fullName evidence="9">C4-dicarboxylate ABC transporter permease</fullName>
    </submittedName>
</protein>
<evidence type="ECO:0000259" key="8">
    <source>
        <dbReference type="Pfam" id="PF06808"/>
    </source>
</evidence>
<feature type="transmembrane region" description="Helical" evidence="7">
    <location>
        <begin position="7"/>
        <end position="34"/>
    </location>
</feature>
<dbReference type="PIRSF" id="PIRSF006066">
    <property type="entry name" value="HI0050"/>
    <property type="match status" value="1"/>
</dbReference>
<dbReference type="AlphaFoldDB" id="A0A1C7IA33"/>
<feature type="transmembrane region" description="Helical" evidence="7">
    <location>
        <begin position="272"/>
        <end position="294"/>
    </location>
</feature>
<feature type="transmembrane region" description="Helical" evidence="7">
    <location>
        <begin position="54"/>
        <end position="70"/>
    </location>
</feature>
<keyword evidence="4 7" id="KW-0812">Transmembrane</keyword>
<evidence type="ECO:0000256" key="3">
    <source>
        <dbReference type="ARBA" id="ARBA00022519"/>
    </source>
</evidence>
<dbReference type="NCBIfam" id="TIGR00786">
    <property type="entry name" value="dctM"/>
    <property type="match status" value="1"/>
</dbReference>
<dbReference type="InterPro" id="IPR010656">
    <property type="entry name" value="DctM"/>
</dbReference>
<feature type="domain" description="TRAP C4-dicarboxylate transport system permease DctM subunit" evidence="8">
    <location>
        <begin position="7"/>
        <end position="417"/>
    </location>
</feature>
<dbReference type="STRING" id="1796616.A4V09_12495"/>
<reference evidence="9" key="1">
    <citation type="submission" date="2017-04" db="EMBL/GenBank/DDBJ databases">
        <title>Complete Genome Sequences of Twelve Strains of a Stable Defined Moderately Diverse Mouse Microbiota 2 (sDMDMm2).</title>
        <authorList>
            <person name="Uchimura Y."/>
            <person name="Wyss M."/>
            <person name="Brugiroux S."/>
            <person name="Limenitakis J.P."/>
            <person name="Stecher B."/>
            <person name="McCoy K.D."/>
            <person name="Macpherson A.J."/>
        </authorList>
    </citation>
    <scope>NUCLEOTIDE SEQUENCE</scope>
    <source>
        <strain evidence="9">YL58</strain>
    </source>
</reference>
<dbReference type="RefSeq" id="WP_065542678.1">
    <property type="nucleotide sequence ID" value="NZ_CP015405.2"/>
</dbReference>
<evidence type="ECO:0000256" key="1">
    <source>
        <dbReference type="ARBA" id="ARBA00004429"/>
    </source>
</evidence>
<evidence type="ECO:0000256" key="6">
    <source>
        <dbReference type="ARBA" id="ARBA00023136"/>
    </source>
</evidence>
<dbReference type="PANTHER" id="PTHR33362">
    <property type="entry name" value="SIALIC ACID TRAP TRANSPORTER PERMEASE PROTEIN SIAT-RELATED"/>
    <property type="match status" value="1"/>
</dbReference>
<gene>
    <name evidence="9" type="ORF">A4V09_12495</name>
</gene>
<comment type="subcellular location">
    <subcellularLocation>
        <location evidence="1">Cell inner membrane</location>
        <topology evidence="1">Multi-pass membrane protein</topology>
    </subcellularLocation>
</comment>
<sequence>MIIGMLFGVLFVMLFLGIPIAICLGIAVCVAIVASGNFNLLPAVAQRMFTQADNFTLMAVPFFILAGNIMEKGGISKRLIDFIEILMRRIPGRLSCITVAASAFFGAISGSNPATVAAIGGITVPRMKEKGYPDDVAAAVAASGGTLGVVIPPSIPMVTYAVTASVSVGTMFMAGVIPGLLLAAVLIATNIVICKKYDAAENSKVSLRAFAHSFKEALLAIFMPVIILGGIYGGLFTPTESAAVACVYAFIISVFVYKELTIKDIYEIFRKSTVSSAVVLFVVSMSAPFAWFMTNQNIPTFIASSVLGLFTNKVALLLMINVILLFLGCFLETQSIILLVTPILLPIAASLGLSPIALGIIIIINTSIGMITPPMAVNLFVASGIADTSIGKISKRIMPYLCIEVAALLVMTFIPAIITWLPGIMGV</sequence>
<accession>A0A1C7IA33</accession>
<evidence type="ECO:0000256" key="7">
    <source>
        <dbReference type="SAM" id="Phobius"/>
    </source>
</evidence>
<organism evidence="9 10">
    <name type="scientific">Blautia pseudococcoides</name>
    <dbReference type="NCBI Taxonomy" id="1796616"/>
    <lineage>
        <taxon>Bacteria</taxon>
        <taxon>Bacillati</taxon>
        <taxon>Bacillota</taxon>
        <taxon>Clostridia</taxon>
        <taxon>Lachnospirales</taxon>
        <taxon>Lachnospiraceae</taxon>
        <taxon>Blautia</taxon>
    </lineage>
</organism>